<comment type="caution">
    <text evidence="2">The sequence shown here is derived from an EMBL/GenBank/DDBJ whole genome shotgun (WGS) entry which is preliminary data.</text>
</comment>
<gene>
    <name evidence="2" type="ORF">ACFQH9_03260</name>
</gene>
<organism evidence="2 3">
    <name type="scientific">Pseudonocardia lutea</name>
    <dbReference type="NCBI Taxonomy" id="2172015"/>
    <lineage>
        <taxon>Bacteria</taxon>
        <taxon>Bacillati</taxon>
        <taxon>Actinomycetota</taxon>
        <taxon>Actinomycetes</taxon>
        <taxon>Pseudonocardiales</taxon>
        <taxon>Pseudonocardiaceae</taxon>
        <taxon>Pseudonocardia</taxon>
    </lineage>
</organism>
<dbReference type="CDD" id="cd14728">
    <property type="entry name" value="Ere-like"/>
    <property type="match status" value="1"/>
</dbReference>
<dbReference type="Proteomes" id="UP001596119">
    <property type="component" value="Unassembled WGS sequence"/>
</dbReference>
<evidence type="ECO:0000256" key="1">
    <source>
        <dbReference type="SAM" id="MobiDB-lite"/>
    </source>
</evidence>
<dbReference type="InterPro" id="IPR052036">
    <property type="entry name" value="Hydrolase/PRTase-associated"/>
</dbReference>
<dbReference type="Gene3D" id="3.30.1870.10">
    <property type="entry name" value="EreA-like, domain 2"/>
    <property type="match status" value="1"/>
</dbReference>
<dbReference type="Gene3D" id="3.40.1660.10">
    <property type="entry name" value="EreA-like (biosynthetic domain)"/>
    <property type="match status" value="1"/>
</dbReference>
<keyword evidence="2" id="KW-0378">Hydrolase</keyword>
<dbReference type="SUPFAM" id="SSF159501">
    <property type="entry name" value="EreA/ChaN-like"/>
    <property type="match status" value="1"/>
</dbReference>
<accession>A0ABW1I2F8</accession>
<dbReference type="EC" id="3.1.1.-" evidence="2"/>
<evidence type="ECO:0000313" key="3">
    <source>
        <dbReference type="Proteomes" id="UP001596119"/>
    </source>
</evidence>
<proteinExistence type="predicted"/>
<sequence>MTTGIPAPLAGADSDDHAALADAVAAQIADLPHAPRLLGLGEPLHGEEEFGLLRNALFGALVERAGFTTIALESGAWHGRLVDGWINGAEGSEDDVLAAGFTHGFGAFPANRLLIRWMREQNRHRPATARLRFAGFDAPTEMMSAPSPRSPLRVLHGFLRTHLGGADLPSWDGLDRLLGADEPWENEDAAMDPARSVGDEPRVRDLRATTDDLRRTLAGEVPRLRPEVTPDELEEALLAGRTAAGLLAYHRAMARRTDHPEQRWDRLAALRDTMMAENLFAIAEHGPALVFGHNQHLRTGTTGLTLGPMTLRWQPVGAHLADRYGRGYRVIACALGEAAHQGVPAPPPDTVEGALHRALPPGHHLLDAPALPRASATRRSDNPAYVPLDDTLLDHVDQLLFLHTVGPRTPTPGSTPHPEPGGVLR</sequence>
<feature type="region of interest" description="Disordered" evidence="1">
    <location>
        <begin position="404"/>
        <end position="425"/>
    </location>
</feature>
<feature type="compositionally biased region" description="Pro residues" evidence="1">
    <location>
        <begin position="409"/>
        <end position="419"/>
    </location>
</feature>
<name>A0ABW1I2F8_9PSEU</name>
<protein>
    <submittedName>
        <fullName evidence="2">Erythromycin esterase family protein</fullName>
        <ecNumber evidence="2">3.1.1.-</ecNumber>
    </submittedName>
</protein>
<dbReference type="PANTHER" id="PTHR31299">
    <property type="entry name" value="ESTERASE, PUTATIVE (AFU_ORTHOLOGUE AFUA_1G05850)-RELATED"/>
    <property type="match status" value="1"/>
</dbReference>
<dbReference type="Pfam" id="PF05139">
    <property type="entry name" value="Erythro_esteras"/>
    <property type="match status" value="1"/>
</dbReference>
<keyword evidence="3" id="KW-1185">Reference proteome</keyword>
<dbReference type="GO" id="GO:0016787">
    <property type="term" value="F:hydrolase activity"/>
    <property type="evidence" value="ECO:0007669"/>
    <property type="project" value="UniProtKB-KW"/>
</dbReference>
<evidence type="ECO:0000313" key="2">
    <source>
        <dbReference type="EMBL" id="MFC5947295.1"/>
    </source>
</evidence>
<dbReference type="RefSeq" id="WP_379564010.1">
    <property type="nucleotide sequence ID" value="NZ_JBHSQK010000007.1"/>
</dbReference>
<dbReference type="EMBL" id="JBHSQK010000007">
    <property type="protein sequence ID" value="MFC5947295.1"/>
    <property type="molecule type" value="Genomic_DNA"/>
</dbReference>
<dbReference type="PANTHER" id="PTHR31299:SF0">
    <property type="entry name" value="ESTERASE, PUTATIVE (AFU_ORTHOLOGUE AFUA_1G05850)-RELATED"/>
    <property type="match status" value="1"/>
</dbReference>
<reference evidence="3" key="1">
    <citation type="journal article" date="2019" name="Int. J. Syst. Evol. Microbiol.">
        <title>The Global Catalogue of Microorganisms (GCM) 10K type strain sequencing project: providing services to taxonomists for standard genome sequencing and annotation.</title>
        <authorList>
            <consortium name="The Broad Institute Genomics Platform"/>
            <consortium name="The Broad Institute Genome Sequencing Center for Infectious Disease"/>
            <person name="Wu L."/>
            <person name="Ma J."/>
        </authorList>
    </citation>
    <scope>NUCLEOTIDE SEQUENCE [LARGE SCALE GENOMIC DNA]</scope>
    <source>
        <strain evidence="3">CGMCC 4.7397</strain>
    </source>
</reference>
<dbReference type="InterPro" id="IPR007815">
    <property type="entry name" value="Emycin_Estase"/>
</dbReference>